<comment type="similarity">
    <text evidence="3">Belongs to the pex2/pex10/pex12 family.</text>
</comment>
<keyword evidence="19" id="KW-1185">Reference proteome</keyword>
<evidence type="ECO:0000256" key="12">
    <source>
        <dbReference type="ARBA" id="ARBA00023136"/>
    </source>
</evidence>
<dbReference type="GO" id="GO:0005778">
    <property type="term" value="C:peroxisomal membrane"/>
    <property type="evidence" value="ECO:0007669"/>
    <property type="project" value="UniProtKB-SubCell"/>
</dbReference>
<dbReference type="SUPFAM" id="SSF57850">
    <property type="entry name" value="RING/U-box"/>
    <property type="match status" value="1"/>
</dbReference>
<dbReference type="AlphaFoldDB" id="A0A3D8RYS7"/>
<feature type="compositionally biased region" description="Basic and acidic residues" evidence="16">
    <location>
        <begin position="442"/>
        <end position="460"/>
    </location>
</feature>
<evidence type="ECO:0000313" key="19">
    <source>
        <dbReference type="Proteomes" id="UP000256690"/>
    </source>
</evidence>
<protein>
    <recommendedName>
        <fullName evidence="4">Peroxisome assembly protein 12</fullName>
    </recommendedName>
    <alternativeName>
        <fullName evidence="14">Peroxin-12</fullName>
    </alternativeName>
</protein>
<keyword evidence="8" id="KW-0863">Zinc-finger</keyword>
<feature type="region of interest" description="Disordered" evidence="16">
    <location>
        <begin position="313"/>
        <end position="356"/>
    </location>
</feature>
<feature type="region of interest" description="Disordered" evidence="16">
    <location>
        <begin position="426"/>
        <end position="469"/>
    </location>
</feature>
<dbReference type="Gene3D" id="3.30.40.10">
    <property type="entry name" value="Zinc/RING finger domain, C3HC4 (zinc finger)"/>
    <property type="match status" value="1"/>
</dbReference>
<dbReference type="OrthoDB" id="107372at2759"/>
<feature type="compositionally biased region" description="Low complexity" evidence="16">
    <location>
        <begin position="331"/>
        <end position="348"/>
    </location>
</feature>
<feature type="compositionally biased region" description="Acidic residues" evidence="16">
    <location>
        <begin position="432"/>
        <end position="441"/>
    </location>
</feature>
<evidence type="ECO:0000256" key="16">
    <source>
        <dbReference type="SAM" id="MobiDB-lite"/>
    </source>
</evidence>
<dbReference type="InterPro" id="IPR013083">
    <property type="entry name" value="Znf_RING/FYVE/PHD"/>
</dbReference>
<dbReference type="Proteomes" id="UP000256690">
    <property type="component" value="Unassembled WGS sequence"/>
</dbReference>
<dbReference type="EMBL" id="PVWQ01000006">
    <property type="protein sequence ID" value="RDW79199.1"/>
    <property type="molecule type" value="Genomic_DNA"/>
</dbReference>
<dbReference type="STRING" id="1810919.A0A3D8RYS7"/>
<evidence type="ECO:0000256" key="9">
    <source>
        <dbReference type="ARBA" id="ARBA00022833"/>
    </source>
</evidence>
<evidence type="ECO:0000256" key="13">
    <source>
        <dbReference type="ARBA" id="ARBA00023140"/>
    </source>
</evidence>
<dbReference type="InterPro" id="IPR006845">
    <property type="entry name" value="Pex_N"/>
</dbReference>
<dbReference type="GO" id="GO:0016562">
    <property type="term" value="P:protein import into peroxisome matrix, receptor recycling"/>
    <property type="evidence" value="ECO:0007669"/>
    <property type="project" value="UniProtKB-ARBA"/>
</dbReference>
<gene>
    <name evidence="18" type="ORF">DSM5745_06051</name>
</gene>
<comment type="subcellular location">
    <subcellularLocation>
        <location evidence="1">Peroxisome membrane</location>
        <topology evidence="1">Multi-pass membrane protein</topology>
    </subcellularLocation>
</comment>
<keyword evidence="7" id="KW-0479">Metal-binding</keyword>
<keyword evidence="5" id="KW-0813">Transport</keyword>
<name>A0A3D8RYS7_9EURO</name>
<dbReference type="GO" id="GO:1990429">
    <property type="term" value="C:peroxisomal importomer complex"/>
    <property type="evidence" value="ECO:0007669"/>
    <property type="project" value="TreeGrafter"/>
</dbReference>
<evidence type="ECO:0000256" key="14">
    <source>
        <dbReference type="ARBA" id="ARBA00029692"/>
    </source>
</evidence>
<dbReference type="GO" id="GO:0008270">
    <property type="term" value="F:zinc ion binding"/>
    <property type="evidence" value="ECO:0007669"/>
    <property type="project" value="UniProtKB-KW"/>
</dbReference>
<keyword evidence="13" id="KW-0576">Peroxisome</keyword>
<dbReference type="PANTHER" id="PTHR12888:SF0">
    <property type="entry name" value="PEROXISOME ASSEMBLY PROTEIN 12"/>
    <property type="match status" value="1"/>
</dbReference>
<dbReference type="SMART" id="SM00184">
    <property type="entry name" value="RING"/>
    <property type="match status" value="1"/>
</dbReference>
<dbReference type="Pfam" id="PF04757">
    <property type="entry name" value="Pex2_Pex12"/>
    <property type="match status" value="1"/>
</dbReference>
<evidence type="ECO:0000256" key="10">
    <source>
        <dbReference type="ARBA" id="ARBA00022927"/>
    </source>
</evidence>
<dbReference type="GO" id="GO:0006513">
    <property type="term" value="P:protein monoubiquitination"/>
    <property type="evidence" value="ECO:0007669"/>
    <property type="project" value="TreeGrafter"/>
</dbReference>
<evidence type="ECO:0000256" key="15">
    <source>
        <dbReference type="ARBA" id="ARBA00034505"/>
    </source>
</evidence>
<evidence type="ECO:0000256" key="3">
    <source>
        <dbReference type="ARBA" id="ARBA00008704"/>
    </source>
</evidence>
<comment type="subunit">
    <text evidence="15">Component of the PEX2-PEX10-PEX12 retrotranslocation channel, composed of PEX2, PEX10 and PEX12.</text>
</comment>
<evidence type="ECO:0000313" key="18">
    <source>
        <dbReference type="EMBL" id="RDW79199.1"/>
    </source>
</evidence>
<dbReference type="InterPro" id="IPR001841">
    <property type="entry name" value="Znf_RING"/>
</dbReference>
<evidence type="ECO:0000256" key="6">
    <source>
        <dbReference type="ARBA" id="ARBA00022692"/>
    </source>
</evidence>
<dbReference type="GO" id="GO:0004842">
    <property type="term" value="F:ubiquitin-protein transferase activity"/>
    <property type="evidence" value="ECO:0007669"/>
    <property type="project" value="TreeGrafter"/>
</dbReference>
<organism evidence="18 19">
    <name type="scientific">Aspergillus mulundensis</name>
    <dbReference type="NCBI Taxonomy" id="1810919"/>
    <lineage>
        <taxon>Eukaryota</taxon>
        <taxon>Fungi</taxon>
        <taxon>Dikarya</taxon>
        <taxon>Ascomycota</taxon>
        <taxon>Pezizomycotina</taxon>
        <taxon>Eurotiomycetes</taxon>
        <taxon>Eurotiomycetidae</taxon>
        <taxon>Eurotiales</taxon>
        <taxon>Aspergillaceae</taxon>
        <taxon>Aspergillus</taxon>
        <taxon>Aspergillus subgen. Nidulantes</taxon>
    </lineage>
</organism>
<evidence type="ECO:0000256" key="1">
    <source>
        <dbReference type="ARBA" id="ARBA00004585"/>
    </source>
</evidence>
<keyword evidence="11" id="KW-1133">Transmembrane helix</keyword>
<sequence>MEYLPSLQQDFDELKPSLFELLAEQQLSDLLPPSIRYILAIATHRHPRYLLRVLNSYDEVYAFLSLIVERYYLRNFGGSFTENFYSLKRERVLLTKNGEIPRAQLGAPGPVRDSLKLRTADVWKNLLIMVGIPYLKRKLDEGYDIHAAPQASLIMSGGPRYNPSDDLPPHPTVRQRLMHAYKWFLRNIYPSVNAAYYFSILAFNLAYLFDNTKYSSPFLWLIGTRIRRLSSADHHAIAKILDGKPQNPRGARTRPGSGLLGLLSPQNIYPQLLTSLRYFLPASIFALKFLEWWHASDFSRQLARKATDTLDIPAPITKGMIPPSERKPKPSQKQDPQSPKSALKSSSSPRKRIQPPISASSYLPIFTVPLPPADSDAASSCPICLNQLTNPTACQTGYVYCYVCIFHWLNGDHQRQIDFMNGDGAGAAWQDDSGDGEEGDEAEKTPKQGKSREGKWESGKGRCPVTGRRVLGGTEGLRRVLI</sequence>
<evidence type="ECO:0000256" key="8">
    <source>
        <dbReference type="ARBA" id="ARBA00022771"/>
    </source>
</evidence>
<evidence type="ECO:0000259" key="17">
    <source>
        <dbReference type="SMART" id="SM00184"/>
    </source>
</evidence>
<dbReference type="GeneID" id="38116421"/>
<reference evidence="18 19" key="1">
    <citation type="journal article" date="2018" name="IMA Fungus">
        <title>IMA Genome-F 9: Draft genome sequence of Annulohypoxylon stygium, Aspergillus mulundensis, Berkeleyomyces basicola (syn. Thielaviopsis basicola), Ceratocystis smalleyi, two Cercospora beticola strains, Coleophoma cylindrospora, Fusarium fracticaudum, Phialophora cf. hyalina, and Morchella septimelata.</title>
        <authorList>
            <person name="Wingfield B.D."/>
            <person name="Bills G.F."/>
            <person name="Dong Y."/>
            <person name="Huang W."/>
            <person name="Nel W.J."/>
            <person name="Swalarsk-Parry B.S."/>
            <person name="Vaghefi N."/>
            <person name="Wilken P.M."/>
            <person name="An Z."/>
            <person name="de Beer Z.W."/>
            <person name="De Vos L."/>
            <person name="Chen L."/>
            <person name="Duong T.A."/>
            <person name="Gao Y."/>
            <person name="Hammerbacher A."/>
            <person name="Kikkert J.R."/>
            <person name="Li Y."/>
            <person name="Li H."/>
            <person name="Li K."/>
            <person name="Li Q."/>
            <person name="Liu X."/>
            <person name="Ma X."/>
            <person name="Naidoo K."/>
            <person name="Pethybridge S.J."/>
            <person name="Sun J."/>
            <person name="Steenkamp E.T."/>
            <person name="van der Nest M.A."/>
            <person name="van Wyk S."/>
            <person name="Wingfield M.J."/>
            <person name="Xiong C."/>
            <person name="Yue Q."/>
            <person name="Zhang X."/>
        </authorList>
    </citation>
    <scope>NUCLEOTIDE SEQUENCE [LARGE SCALE GENOMIC DNA]</scope>
    <source>
        <strain evidence="18 19">DSM 5745</strain>
    </source>
</reference>
<keyword evidence="10" id="KW-0653">Protein transport</keyword>
<comment type="caution">
    <text evidence="18">The sequence shown here is derived from an EMBL/GenBank/DDBJ whole genome shotgun (WGS) entry which is preliminary data.</text>
</comment>
<dbReference type="RefSeq" id="XP_026603899.1">
    <property type="nucleotide sequence ID" value="XM_026748067.1"/>
</dbReference>
<dbReference type="InterPro" id="IPR017375">
    <property type="entry name" value="PEX12"/>
</dbReference>
<comment type="pathway">
    <text evidence="2">Protein modification; protein ubiquitination.</text>
</comment>
<keyword evidence="9" id="KW-0862">Zinc</keyword>
<dbReference type="PANTHER" id="PTHR12888">
    <property type="entry name" value="PEROXISOME ASSEMBLY PROTEIN 12 PEROXIN-12"/>
    <property type="match status" value="1"/>
</dbReference>
<feature type="domain" description="RING-type" evidence="17">
    <location>
        <begin position="381"/>
        <end position="466"/>
    </location>
</feature>
<keyword evidence="12" id="KW-0472">Membrane</keyword>
<evidence type="ECO:0000256" key="11">
    <source>
        <dbReference type="ARBA" id="ARBA00022989"/>
    </source>
</evidence>
<proteinExistence type="inferred from homology"/>
<evidence type="ECO:0000256" key="4">
    <source>
        <dbReference type="ARBA" id="ARBA00018980"/>
    </source>
</evidence>
<evidence type="ECO:0000256" key="2">
    <source>
        <dbReference type="ARBA" id="ARBA00004906"/>
    </source>
</evidence>
<evidence type="ECO:0000256" key="7">
    <source>
        <dbReference type="ARBA" id="ARBA00022723"/>
    </source>
</evidence>
<evidence type="ECO:0000256" key="5">
    <source>
        <dbReference type="ARBA" id="ARBA00022448"/>
    </source>
</evidence>
<accession>A0A3D8RYS7</accession>
<keyword evidence="6" id="KW-0812">Transmembrane</keyword>